<dbReference type="EMBL" id="ODYU01013067">
    <property type="protein sequence ID" value="SOQ59736.1"/>
    <property type="molecule type" value="Genomic_DNA"/>
</dbReference>
<dbReference type="AlphaFoldDB" id="A0A2H1X3B8"/>
<proteinExistence type="predicted"/>
<evidence type="ECO:0000256" key="1">
    <source>
        <dbReference type="SAM" id="MobiDB-lite"/>
    </source>
</evidence>
<feature type="region of interest" description="Disordered" evidence="1">
    <location>
        <begin position="95"/>
        <end position="114"/>
    </location>
</feature>
<gene>
    <name evidence="2" type="ORF">SFRICE_030491</name>
</gene>
<name>A0A2H1X3B8_SPOFR</name>
<sequence>MLFCNVLNYIIDCAYVCNVADGQSNVFDGAVGGPVPRSPPSPPTLGEPQIDYQNAAVISPPLQLMACGPGLRLWSWYGGVLASICAGQGARGHAGVAPGAPSSRSRSYTGVEHSGDDHDFTTSIMYIQHHNTTAQYSTTSHFKEVSSVNHPMTFPALGEARGSVRPLLTKNHPVPTPAFRAGALILLSPSSHEVVCDNDRV</sequence>
<organism evidence="2">
    <name type="scientific">Spodoptera frugiperda</name>
    <name type="common">Fall armyworm</name>
    <dbReference type="NCBI Taxonomy" id="7108"/>
    <lineage>
        <taxon>Eukaryota</taxon>
        <taxon>Metazoa</taxon>
        <taxon>Ecdysozoa</taxon>
        <taxon>Arthropoda</taxon>
        <taxon>Hexapoda</taxon>
        <taxon>Insecta</taxon>
        <taxon>Pterygota</taxon>
        <taxon>Neoptera</taxon>
        <taxon>Endopterygota</taxon>
        <taxon>Lepidoptera</taxon>
        <taxon>Glossata</taxon>
        <taxon>Ditrysia</taxon>
        <taxon>Noctuoidea</taxon>
        <taxon>Noctuidae</taxon>
        <taxon>Amphipyrinae</taxon>
        <taxon>Spodoptera</taxon>
    </lineage>
</organism>
<evidence type="ECO:0000313" key="2">
    <source>
        <dbReference type="EMBL" id="SOQ59736.1"/>
    </source>
</evidence>
<protein>
    <submittedName>
        <fullName evidence="2">SFRICE_030491</fullName>
    </submittedName>
</protein>
<reference evidence="2" key="1">
    <citation type="submission" date="2016-07" db="EMBL/GenBank/DDBJ databases">
        <authorList>
            <person name="Bretaudeau A."/>
        </authorList>
    </citation>
    <scope>NUCLEOTIDE SEQUENCE</scope>
    <source>
        <strain evidence="2">Rice</strain>
        <tissue evidence="2">Whole body</tissue>
    </source>
</reference>
<accession>A0A2H1X3B8</accession>